<dbReference type="InterPro" id="IPR045651">
    <property type="entry name" value="DUF6398"/>
</dbReference>
<evidence type="ECO:0000313" key="4">
    <source>
        <dbReference type="EMBL" id="VFK17803.1"/>
    </source>
</evidence>
<dbReference type="EMBL" id="CAADEZ010000518">
    <property type="protein sequence ID" value="VFJ69687.1"/>
    <property type="molecule type" value="Genomic_DNA"/>
</dbReference>
<dbReference type="AlphaFoldDB" id="A0A450WL79"/>
<dbReference type="Pfam" id="PF19935">
    <property type="entry name" value="DUF6398"/>
    <property type="match status" value="1"/>
</dbReference>
<evidence type="ECO:0000313" key="2">
    <source>
        <dbReference type="EMBL" id="VFJ69687.1"/>
    </source>
</evidence>
<protein>
    <recommendedName>
        <fullName evidence="1">DUF6398 domain-containing protein</fullName>
    </recommendedName>
</protein>
<proteinExistence type="predicted"/>
<reference evidence="4" key="1">
    <citation type="submission" date="2019-02" db="EMBL/GenBank/DDBJ databases">
        <authorList>
            <person name="Gruber-Vodicka R. H."/>
            <person name="Seah K. B. B."/>
        </authorList>
    </citation>
    <scope>NUCLEOTIDE SEQUENCE</scope>
    <source>
        <strain evidence="2">BECK_BZ163</strain>
        <strain evidence="4">BECK_BZ164</strain>
        <strain evidence="3">BECK_BZ165</strain>
    </source>
</reference>
<sequence>MAKVAKSETVPKPMQKIFDKIVWLTDEVCKSHLNDEYAQLARYVTAALCRKRPSPLVRGRADAWACGIINALGTVNFLFDKSEEPYLSTGELSELFGISKSTSAAKSKIIRDLLGMEMFSPNWCLPSRLEKNPLVWLVKINGFPMDARSLPREVQEVLFRKGIIPYIPADKAPHEK</sequence>
<feature type="domain" description="DUF6398" evidence="1">
    <location>
        <begin position="21"/>
        <end position="125"/>
    </location>
</feature>
<evidence type="ECO:0000313" key="3">
    <source>
        <dbReference type="EMBL" id="VFJ74785.1"/>
    </source>
</evidence>
<accession>A0A450WL79</accession>
<gene>
    <name evidence="2" type="ORF">BECKFM1743A_GA0114220_105182</name>
    <name evidence="4" type="ORF">BECKFM1743B_GA0114221_105032</name>
    <name evidence="3" type="ORF">BECKFM1743C_GA0114222_108112</name>
</gene>
<dbReference type="EMBL" id="CAADFA010000811">
    <property type="protein sequence ID" value="VFJ74785.1"/>
    <property type="molecule type" value="Genomic_DNA"/>
</dbReference>
<evidence type="ECO:0000259" key="1">
    <source>
        <dbReference type="Pfam" id="PF19935"/>
    </source>
</evidence>
<name>A0A450WL79_9GAMM</name>
<dbReference type="EMBL" id="CAADFL010000503">
    <property type="protein sequence ID" value="VFK17803.1"/>
    <property type="molecule type" value="Genomic_DNA"/>
</dbReference>
<organism evidence="4">
    <name type="scientific">Candidatus Kentrum sp. FM</name>
    <dbReference type="NCBI Taxonomy" id="2126340"/>
    <lineage>
        <taxon>Bacteria</taxon>
        <taxon>Pseudomonadati</taxon>
        <taxon>Pseudomonadota</taxon>
        <taxon>Gammaproteobacteria</taxon>
        <taxon>Candidatus Kentrum</taxon>
    </lineage>
</organism>